<reference evidence="1" key="1">
    <citation type="submission" date="2014-09" db="EMBL/GenBank/DDBJ databases">
        <authorList>
            <person name="Magalhaes I.L.F."/>
            <person name="Oliveira U."/>
            <person name="Santos F.R."/>
            <person name="Vidigal T.H.D.A."/>
            <person name="Brescovit A.D."/>
            <person name="Santos A.J."/>
        </authorList>
    </citation>
    <scope>NUCLEOTIDE SEQUENCE</scope>
    <source>
        <tissue evidence="1">Shoot tissue taken approximately 20 cm above the soil surface</tissue>
    </source>
</reference>
<proteinExistence type="predicted"/>
<reference evidence="1" key="2">
    <citation type="journal article" date="2015" name="Data Brief">
        <title>Shoot transcriptome of the giant reed, Arundo donax.</title>
        <authorList>
            <person name="Barrero R.A."/>
            <person name="Guerrero F.D."/>
            <person name="Moolhuijzen P."/>
            <person name="Goolsby J.A."/>
            <person name="Tidwell J."/>
            <person name="Bellgard S.E."/>
            <person name="Bellgard M.I."/>
        </authorList>
    </citation>
    <scope>NUCLEOTIDE SEQUENCE</scope>
    <source>
        <tissue evidence="1">Shoot tissue taken approximately 20 cm above the soil surface</tissue>
    </source>
</reference>
<protein>
    <submittedName>
        <fullName evidence="1">Uncharacterized protein</fullName>
    </submittedName>
</protein>
<dbReference type="EMBL" id="GBRH01186521">
    <property type="protein sequence ID" value="JAE11375.1"/>
    <property type="molecule type" value="Transcribed_RNA"/>
</dbReference>
<evidence type="ECO:0000313" key="1">
    <source>
        <dbReference type="EMBL" id="JAE11375.1"/>
    </source>
</evidence>
<sequence>MESRTGQCLTVSNPMHRLLNSLMNKQEMNKSYIGNSMPNN</sequence>
<organism evidence="1">
    <name type="scientific">Arundo donax</name>
    <name type="common">Giant reed</name>
    <name type="synonym">Donax arundinaceus</name>
    <dbReference type="NCBI Taxonomy" id="35708"/>
    <lineage>
        <taxon>Eukaryota</taxon>
        <taxon>Viridiplantae</taxon>
        <taxon>Streptophyta</taxon>
        <taxon>Embryophyta</taxon>
        <taxon>Tracheophyta</taxon>
        <taxon>Spermatophyta</taxon>
        <taxon>Magnoliopsida</taxon>
        <taxon>Liliopsida</taxon>
        <taxon>Poales</taxon>
        <taxon>Poaceae</taxon>
        <taxon>PACMAD clade</taxon>
        <taxon>Arundinoideae</taxon>
        <taxon>Arundineae</taxon>
        <taxon>Arundo</taxon>
    </lineage>
</organism>
<accession>A0A0A9FE98</accession>
<name>A0A0A9FE98_ARUDO</name>
<dbReference type="AlphaFoldDB" id="A0A0A9FE98"/>